<evidence type="ECO:0000259" key="2">
    <source>
        <dbReference type="SMART" id="SM00903"/>
    </source>
</evidence>
<dbReference type="Pfam" id="PF01613">
    <property type="entry name" value="Flavin_Reduct"/>
    <property type="match status" value="1"/>
</dbReference>
<evidence type="ECO:0000313" key="3">
    <source>
        <dbReference type="EMBL" id="MET3615730.1"/>
    </source>
</evidence>
<dbReference type="RefSeq" id="WP_354558198.1">
    <property type="nucleotide sequence ID" value="NZ_JBEPMB010000009.1"/>
</dbReference>
<dbReference type="SMART" id="SM00903">
    <property type="entry name" value="Flavin_Reduct"/>
    <property type="match status" value="1"/>
</dbReference>
<evidence type="ECO:0000313" key="4">
    <source>
        <dbReference type="Proteomes" id="UP001549047"/>
    </source>
</evidence>
<evidence type="ECO:0000256" key="1">
    <source>
        <dbReference type="ARBA" id="ARBA00023002"/>
    </source>
</evidence>
<proteinExistence type="predicted"/>
<dbReference type="PANTHER" id="PTHR30466">
    <property type="entry name" value="FLAVIN REDUCTASE"/>
    <property type="match status" value="1"/>
</dbReference>
<dbReference type="Proteomes" id="UP001549047">
    <property type="component" value="Unassembled WGS sequence"/>
</dbReference>
<dbReference type="PANTHER" id="PTHR30466:SF1">
    <property type="entry name" value="FMN REDUCTASE (NADH) RUTF"/>
    <property type="match status" value="1"/>
</dbReference>
<keyword evidence="4" id="KW-1185">Reference proteome</keyword>
<dbReference type="SUPFAM" id="SSF50475">
    <property type="entry name" value="FMN-binding split barrel"/>
    <property type="match status" value="1"/>
</dbReference>
<gene>
    <name evidence="3" type="ORF">ABID16_004077</name>
</gene>
<dbReference type="InterPro" id="IPR002563">
    <property type="entry name" value="Flavin_Rdtase-like_dom"/>
</dbReference>
<sequence length="171" mass="17737">MGSDLFRAGMRRLAGGVTIITSLDADGRRCGITATAVCSLSTEPPSLIACVNRSTSIAAVVEHRGVFAVNVLAEDQRPVAETFAGRTGHAREDRFTVGDWIDDGTGAPVLADASVSFDCKLAEIHEFGTHMILIGEVVSTRCADGETPPLIYGDGAFLTARLAAATASAAA</sequence>
<dbReference type="InterPro" id="IPR050268">
    <property type="entry name" value="NADH-dep_flavin_reductase"/>
</dbReference>
<name>A0ABV2J4Q5_9HYPH</name>
<dbReference type="InterPro" id="IPR012349">
    <property type="entry name" value="Split_barrel_FMN-bd"/>
</dbReference>
<keyword evidence="1" id="KW-0560">Oxidoreductase</keyword>
<dbReference type="Gene3D" id="2.30.110.10">
    <property type="entry name" value="Electron Transport, Fmn-binding Protein, Chain A"/>
    <property type="match status" value="1"/>
</dbReference>
<dbReference type="EMBL" id="JBEPMB010000009">
    <property type="protein sequence ID" value="MET3615730.1"/>
    <property type="molecule type" value="Genomic_DNA"/>
</dbReference>
<comment type="caution">
    <text evidence="3">The sequence shown here is derived from an EMBL/GenBank/DDBJ whole genome shotgun (WGS) entry which is preliminary data.</text>
</comment>
<organism evidence="3 4">
    <name type="scientific">Rhizobium aquaticum</name>
    <dbReference type="NCBI Taxonomy" id="1549636"/>
    <lineage>
        <taxon>Bacteria</taxon>
        <taxon>Pseudomonadati</taxon>
        <taxon>Pseudomonadota</taxon>
        <taxon>Alphaproteobacteria</taxon>
        <taxon>Hyphomicrobiales</taxon>
        <taxon>Rhizobiaceae</taxon>
        <taxon>Rhizobium/Agrobacterium group</taxon>
        <taxon>Rhizobium</taxon>
    </lineage>
</organism>
<reference evidence="3 4" key="1">
    <citation type="submission" date="2024-06" db="EMBL/GenBank/DDBJ databases">
        <title>Genomic Encyclopedia of Type Strains, Phase IV (KMG-IV): sequencing the most valuable type-strain genomes for metagenomic binning, comparative biology and taxonomic classification.</title>
        <authorList>
            <person name="Goeker M."/>
        </authorList>
    </citation>
    <scope>NUCLEOTIDE SEQUENCE [LARGE SCALE GENOMIC DNA]</scope>
    <source>
        <strain evidence="3 4">DSM 29780</strain>
    </source>
</reference>
<accession>A0ABV2J4Q5</accession>
<feature type="domain" description="Flavin reductase like" evidence="2">
    <location>
        <begin position="10"/>
        <end position="159"/>
    </location>
</feature>
<protein>
    <submittedName>
        <fullName evidence="3">Flavin reductase (DIM6/NTAB) family NADH-FMN oxidoreductase RutF</fullName>
    </submittedName>
</protein>